<dbReference type="CDD" id="cd17574">
    <property type="entry name" value="REC_OmpR"/>
    <property type="match status" value="1"/>
</dbReference>
<dbReference type="PROSITE" id="PS50110">
    <property type="entry name" value="RESPONSE_REGULATORY"/>
    <property type="match status" value="1"/>
</dbReference>
<keyword evidence="5" id="KW-0547">Nucleotide-binding</keyword>
<keyword evidence="13" id="KW-0812">Transmembrane</keyword>
<dbReference type="Gene3D" id="1.10.287.130">
    <property type="match status" value="1"/>
</dbReference>
<evidence type="ECO:0000313" key="18">
    <source>
        <dbReference type="Proteomes" id="UP000184480"/>
    </source>
</evidence>
<keyword evidence="6 17" id="KW-0418">Kinase</keyword>
<comment type="catalytic activity">
    <reaction evidence="1">
        <text>ATP + protein L-histidine = ADP + protein N-phospho-L-histidine.</text>
        <dbReference type="EC" id="2.7.13.3"/>
    </reaction>
</comment>
<dbReference type="Gene3D" id="2.60.40.10">
    <property type="entry name" value="Immunoglobulins"/>
    <property type="match status" value="1"/>
</dbReference>
<dbReference type="InterPro" id="IPR011047">
    <property type="entry name" value="Quinoprotein_ADH-like_sf"/>
</dbReference>
<keyword evidence="4" id="KW-0808">Transferase</keyword>
<dbReference type="Pfam" id="PF07495">
    <property type="entry name" value="Y_Y_Y"/>
    <property type="match status" value="1"/>
</dbReference>
<evidence type="ECO:0000256" key="8">
    <source>
        <dbReference type="ARBA" id="ARBA00023012"/>
    </source>
</evidence>
<dbReference type="GO" id="GO:0003700">
    <property type="term" value="F:DNA-binding transcription factor activity"/>
    <property type="evidence" value="ECO:0007669"/>
    <property type="project" value="InterPro"/>
</dbReference>
<dbReference type="InterPro" id="IPR005467">
    <property type="entry name" value="His_kinase_dom"/>
</dbReference>
<feature type="modified residue" description="4-aspartylphosphate" evidence="12">
    <location>
        <position position="1153"/>
    </location>
</feature>
<dbReference type="Gene3D" id="3.40.50.2300">
    <property type="match status" value="1"/>
</dbReference>
<keyword evidence="18" id="KW-1185">Reference proteome</keyword>
<dbReference type="SUPFAM" id="SSF46689">
    <property type="entry name" value="Homeodomain-like"/>
    <property type="match status" value="1"/>
</dbReference>
<dbReference type="SMART" id="SM00342">
    <property type="entry name" value="HTH_ARAC"/>
    <property type="match status" value="1"/>
</dbReference>
<dbReference type="InterPro" id="IPR009057">
    <property type="entry name" value="Homeodomain-like_sf"/>
</dbReference>
<dbReference type="InterPro" id="IPR011123">
    <property type="entry name" value="Y_Y_Y"/>
</dbReference>
<evidence type="ECO:0000256" key="4">
    <source>
        <dbReference type="ARBA" id="ARBA00022679"/>
    </source>
</evidence>
<feature type="domain" description="Histidine kinase" evidence="15">
    <location>
        <begin position="845"/>
        <end position="1059"/>
    </location>
</feature>
<proteinExistence type="predicted"/>
<evidence type="ECO:0000256" key="10">
    <source>
        <dbReference type="ARBA" id="ARBA00023125"/>
    </source>
</evidence>
<dbReference type="GO" id="GO:0043565">
    <property type="term" value="F:sequence-specific DNA binding"/>
    <property type="evidence" value="ECO:0007669"/>
    <property type="project" value="InterPro"/>
</dbReference>
<evidence type="ECO:0000256" key="3">
    <source>
        <dbReference type="ARBA" id="ARBA00022553"/>
    </source>
</evidence>
<dbReference type="GO" id="GO:0000155">
    <property type="term" value="F:phosphorelay sensor kinase activity"/>
    <property type="evidence" value="ECO:0007669"/>
    <property type="project" value="InterPro"/>
</dbReference>
<dbReference type="SMART" id="SM00448">
    <property type="entry name" value="REC"/>
    <property type="match status" value="1"/>
</dbReference>
<dbReference type="Gene3D" id="1.10.10.60">
    <property type="entry name" value="Homeodomain-like"/>
    <property type="match status" value="1"/>
</dbReference>
<evidence type="ECO:0000256" key="1">
    <source>
        <dbReference type="ARBA" id="ARBA00000085"/>
    </source>
</evidence>
<dbReference type="InterPro" id="IPR036097">
    <property type="entry name" value="HisK_dim/P_sf"/>
</dbReference>
<gene>
    <name evidence="17" type="ORF">SAMN05444362_101244</name>
</gene>
<dbReference type="EMBL" id="FQUC01000001">
    <property type="protein sequence ID" value="SHE39805.1"/>
    <property type="molecule type" value="Genomic_DNA"/>
</dbReference>
<dbReference type="Pfam" id="PF02518">
    <property type="entry name" value="HATPase_c"/>
    <property type="match status" value="1"/>
</dbReference>
<dbReference type="InterPro" id="IPR018062">
    <property type="entry name" value="HTH_AraC-typ_CS"/>
</dbReference>
<evidence type="ECO:0000256" key="7">
    <source>
        <dbReference type="ARBA" id="ARBA00022840"/>
    </source>
</evidence>
<dbReference type="InterPro" id="IPR004358">
    <property type="entry name" value="Sig_transdc_His_kin-like_C"/>
</dbReference>
<dbReference type="PROSITE" id="PS50109">
    <property type="entry name" value="HIS_KIN"/>
    <property type="match status" value="1"/>
</dbReference>
<dbReference type="InterPro" id="IPR011110">
    <property type="entry name" value="Reg_prop"/>
</dbReference>
<evidence type="ECO:0000256" key="9">
    <source>
        <dbReference type="ARBA" id="ARBA00023015"/>
    </source>
</evidence>
<dbReference type="InterPro" id="IPR018060">
    <property type="entry name" value="HTH_AraC"/>
</dbReference>
<dbReference type="OrthoDB" id="1116352at2"/>
<keyword evidence="9" id="KW-0805">Transcription regulation</keyword>
<dbReference type="Pfam" id="PF07494">
    <property type="entry name" value="Reg_prop"/>
    <property type="match status" value="6"/>
</dbReference>
<dbReference type="Pfam" id="PF00072">
    <property type="entry name" value="Response_reg"/>
    <property type="match status" value="1"/>
</dbReference>
<dbReference type="SMART" id="SM00388">
    <property type="entry name" value="HisKA"/>
    <property type="match status" value="1"/>
</dbReference>
<keyword evidence="11" id="KW-0804">Transcription</keyword>
<organism evidence="17 18">
    <name type="scientific">Dysgonomonas macrotermitis</name>
    <dbReference type="NCBI Taxonomy" id="1346286"/>
    <lineage>
        <taxon>Bacteria</taxon>
        <taxon>Pseudomonadati</taxon>
        <taxon>Bacteroidota</taxon>
        <taxon>Bacteroidia</taxon>
        <taxon>Bacteroidales</taxon>
        <taxon>Dysgonomonadaceae</taxon>
        <taxon>Dysgonomonas</taxon>
    </lineage>
</organism>
<evidence type="ECO:0000256" key="6">
    <source>
        <dbReference type="ARBA" id="ARBA00022777"/>
    </source>
</evidence>
<dbReference type="SMART" id="SM00387">
    <property type="entry name" value="HATPase_c"/>
    <property type="match status" value="1"/>
</dbReference>
<evidence type="ECO:0000256" key="2">
    <source>
        <dbReference type="ARBA" id="ARBA00012438"/>
    </source>
</evidence>
<dbReference type="FunFam" id="1.10.287.130:FF:000045">
    <property type="entry name" value="Two-component system sensor histidine kinase/response regulator"/>
    <property type="match status" value="1"/>
</dbReference>
<dbReference type="RefSeq" id="WP_062175349.1">
    <property type="nucleotide sequence ID" value="NZ_BBXL01000001.1"/>
</dbReference>
<dbReference type="Gene3D" id="3.30.565.10">
    <property type="entry name" value="Histidine kinase-like ATPase, C-terminal domain"/>
    <property type="match status" value="1"/>
</dbReference>
<dbReference type="InterPro" id="IPR003594">
    <property type="entry name" value="HATPase_dom"/>
</dbReference>
<dbReference type="InterPro" id="IPR015943">
    <property type="entry name" value="WD40/YVTN_repeat-like_dom_sf"/>
</dbReference>
<evidence type="ECO:0000259" key="14">
    <source>
        <dbReference type="PROSITE" id="PS01124"/>
    </source>
</evidence>
<dbReference type="InterPro" id="IPR003661">
    <property type="entry name" value="HisK_dim/P_dom"/>
</dbReference>
<dbReference type="InterPro" id="IPR013783">
    <property type="entry name" value="Ig-like_fold"/>
</dbReference>
<evidence type="ECO:0000256" key="13">
    <source>
        <dbReference type="SAM" id="Phobius"/>
    </source>
</evidence>
<dbReference type="PANTHER" id="PTHR43547">
    <property type="entry name" value="TWO-COMPONENT HISTIDINE KINASE"/>
    <property type="match status" value="1"/>
</dbReference>
<dbReference type="SUPFAM" id="SSF52172">
    <property type="entry name" value="CheY-like"/>
    <property type="match status" value="1"/>
</dbReference>
<dbReference type="FunFam" id="3.30.565.10:FF:000037">
    <property type="entry name" value="Hybrid sensor histidine kinase/response regulator"/>
    <property type="match status" value="1"/>
</dbReference>
<keyword evidence="7" id="KW-0067">ATP-binding</keyword>
<feature type="domain" description="Response regulatory" evidence="16">
    <location>
        <begin position="1105"/>
        <end position="1220"/>
    </location>
</feature>
<dbReference type="CDD" id="cd00075">
    <property type="entry name" value="HATPase"/>
    <property type="match status" value="1"/>
</dbReference>
<dbReference type="PANTHER" id="PTHR43547:SF2">
    <property type="entry name" value="HYBRID SIGNAL TRANSDUCTION HISTIDINE KINASE C"/>
    <property type="match status" value="1"/>
</dbReference>
<evidence type="ECO:0000313" key="17">
    <source>
        <dbReference type="EMBL" id="SHE39805.1"/>
    </source>
</evidence>
<dbReference type="Gene3D" id="2.130.10.10">
    <property type="entry name" value="YVTN repeat-like/Quinoprotein amine dehydrogenase"/>
    <property type="match status" value="3"/>
</dbReference>
<evidence type="ECO:0000259" key="16">
    <source>
        <dbReference type="PROSITE" id="PS50110"/>
    </source>
</evidence>
<dbReference type="Pfam" id="PF00512">
    <property type="entry name" value="HisKA"/>
    <property type="match status" value="1"/>
</dbReference>
<accession>A0A1M4T5V6</accession>
<keyword evidence="8" id="KW-0902">Two-component regulatory system</keyword>
<dbReference type="InterPro" id="IPR011006">
    <property type="entry name" value="CheY-like_superfamily"/>
</dbReference>
<name>A0A1M4T5V6_9BACT</name>
<dbReference type="InterPro" id="IPR001789">
    <property type="entry name" value="Sig_transdc_resp-reg_receiver"/>
</dbReference>
<reference evidence="18" key="1">
    <citation type="submission" date="2016-11" db="EMBL/GenBank/DDBJ databases">
        <authorList>
            <person name="Varghese N."/>
            <person name="Submissions S."/>
        </authorList>
    </citation>
    <scope>NUCLEOTIDE SEQUENCE [LARGE SCALE GENOMIC DNA]</scope>
    <source>
        <strain evidence="18">DSM 27370</strain>
    </source>
</reference>
<feature type="domain" description="HTH araC/xylS-type" evidence="14">
    <location>
        <begin position="1252"/>
        <end position="1351"/>
    </location>
</feature>
<evidence type="ECO:0000256" key="5">
    <source>
        <dbReference type="ARBA" id="ARBA00022741"/>
    </source>
</evidence>
<dbReference type="PRINTS" id="PR00344">
    <property type="entry name" value="BCTRLSENSOR"/>
</dbReference>
<dbReference type="PROSITE" id="PS00041">
    <property type="entry name" value="HTH_ARAC_FAMILY_1"/>
    <property type="match status" value="1"/>
</dbReference>
<dbReference type="CDD" id="cd00082">
    <property type="entry name" value="HisKA"/>
    <property type="match status" value="1"/>
</dbReference>
<dbReference type="EC" id="2.7.13.3" evidence="2"/>
<dbReference type="STRING" id="1346286.SAMN05444362_101244"/>
<feature type="transmembrane region" description="Helical" evidence="13">
    <location>
        <begin position="791"/>
        <end position="814"/>
    </location>
</feature>
<protein>
    <recommendedName>
        <fullName evidence="2">histidine kinase</fullName>
        <ecNumber evidence="2">2.7.13.3</ecNumber>
    </recommendedName>
</protein>
<evidence type="ECO:0000256" key="11">
    <source>
        <dbReference type="ARBA" id="ARBA00023163"/>
    </source>
</evidence>
<keyword evidence="3 12" id="KW-0597">Phosphoprotein</keyword>
<dbReference type="Proteomes" id="UP000184480">
    <property type="component" value="Unassembled WGS sequence"/>
</dbReference>
<dbReference type="SUPFAM" id="SSF55874">
    <property type="entry name" value="ATPase domain of HSP90 chaperone/DNA topoisomerase II/histidine kinase"/>
    <property type="match status" value="1"/>
</dbReference>
<dbReference type="SUPFAM" id="SSF47384">
    <property type="entry name" value="Homodimeric domain of signal transducing histidine kinase"/>
    <property type="match status" value="1"/>
</dbReference>
<dbReference type="GO" id="GO:0005524">
    <property type="term" value="F:ATP binding"/>
    <property type="evidence" value="ECO:0007669"/>
    <property type="project" value="UniProtKB-KW"/>
</dbReference>
<dbReference type="PROSITE" id="PS01124">
    <property type="entry name" value="HTH_ARAC_FAMILY_2"/>
    <property type="match status" value="1"/>
</dbReference>
<evidence type="ECO:0000256" key="12">
    <source>
        <dbReference type="PROSITE-ProRule" id="PRU00169"/>
    </source>
</evidence>
<evidence type="ECO:0000259" key="15">
    <source>
        <dbReference type="PROSITE" id="PS50109"/>
    </source>
</evidence>
<dbReference type="Pfam" id="PF12833">
    <property type="entry name" value="HTH_18"/>
    <property type="match status" value="1"/>
</dbReference>
<sequence>MTKNLIFIFILLSGIFDLVKAKPSQYQAPKLIGTQQGLSSTKVSCIIQDKEGFVWIGTEDGLNKFDGFRFSIYKRKDGDFSSLSHNNVKSVYCDSEGTLWVGTMMGLQYYNRVKNNFINVFLGQSIEMMLRSSFLWIFEDSQKNLWFSLYNIGVLKYSLTTKKSVLYKSLPDGGKLSSKAIRHIMEDRDGNIWFTSFDNGITIYDPGKDIFHYYNTENSDLPTNAILKVCQASNGNIVVTTLGTGVYIFNQMTKSFMKTNLGVSAFATESMKDGTVLIGTEGEGLFYIDNSGKNVLRHPAISPLKNEINGSKMHCFLEDANGDLWIGMYNDGICLLPKEPKGFINYKRSYDNSNSLSYGQITGITTDNNGDIWFATDGGGLNFFNKSTGKYTYYKHHPADPKSIPDDAVVAVIKDSKGTIWAGTYIGGLCRFDKASGGFNVYQYSENENSIPDNYVRCILEDGKNNLWLGTDGGGISYFNTSTETFTNYSSTKNRGLVSDNVTCMFLQDENTLWIGTHSGICRLDIPSGKFTSYEKGTSVNNLTIYSINKDNSGNIWIGTTSGLYKYNAQRNTFANYGLSGRFSNIVIDGIVSYKDQLWLSTNEGIICYLPKSEEIKYFLNNNDLGGTYFIRSSCYISPENEIFFGAGDGSYAFYPEKLDIRELSPKVYITDLEIFNEPIIVGKPYKGHTILNKALPYTNEIKLQYSDNSFTLHFSSPEIKYQSSVYYMCYLEGVDKQWFSSPDAQQSVTYNNLPPGKYTFHVYASNIPEEQGKNITTLSIEIFPPLWLTWWAKLGYILILVLIIATIMWISYIRMRDKNELKMERLRAKEQEELSRNKMQFFTNISHEFRTPLTLIIAPLEEMQQSEPDKERSHIMKMMLRNANRLLRLINQILDLRKAENNKIEIEVHPINLVLFIQDFIGIFSDVLHRKQISLSLDYNSKDIIIWYDPDLLEKCLYNLLSNALKYTGEGGKIHISISKQPDNDIILSIQDNGTGINQDEQPYLFDRFYQGQYSKGSGTGIGLHLVKTIVELHHGSIEVQSEPDSGSSFILHILGGKDHFDPEDCNEQPWQPSDSEKDLSGIEEEIAETIPVKNEPERKDKPLILLVEDEIDMRMYIRHELVDRYIIDEVNNGREALNRLETLQPDLIITDVMMPEMDGIEFTRIIKENIETCHIPVILLTANNEVEQRLEGLETGADSYIVKPFRTDYLRIRIKKLLETRQKMREKFTRMLNLEAQEVDVVNADDAFLQNSISYIRDNISESTLSVEDMAKHLSISRTNLHRRIKTLTGQSPVELIKTIRMKQAAYLLEKGSLTISEVAYEVGYNSLSYFSSSFNSYWGVPPSAYTKNSEQKSK</sequence>
<keyword evidence="10" id="KW-0238">DNA-binding</keyword>
<dbReference type="SUPFAM" id="SSF50998">
    <property type="entry name" value="Quinoprotein alcohol dehydrogenase-like"/>
    <property type="match status" value="1"/>
</dbReference>
<dbReference type="SUPFAM" id="SSF63829">
    <property type="entry name" value="Calcium-dependent phosphotriesterase"/>
    <property type="match status" value="1"/>
</dbReference>
<keyword evidence="13" id="KW-1133">Transmembrane helix</keyword>
<dbReference type="InterPro" id="IPR036890">
    <property type="entry name" value="HATPase_C_sf"/>
</dbReference>
<keyword evidence="13" id="KW-0472">Membrane</keyword>